<sequence>MFTIPDNFAQFMIKQFGEEGRVWLDQLPERLASYEERWSIKIGEPVQNLSFNYVAPAVGVDGRKVMLKTGLTDEFPIQPEALRHFDGYGAVKMLAYDEANEVMLMELLAPGTSLRVVENDEAVITAATEVMRKLWRSLPEQHYPFPTIIDWGKSFAELRQQYNGGTGPIPAVDFDRAEKLYEELSASMGEQVLLHGDLHHDNILLDEYEGWRAVDPKGVIGERVYETGAILRNFWPDILSNPDPRALTRRRIDQMSEELGFDRERIYNWAFAQAVLSVVWSVEDRGQLEYEGLYFVNLLNSIR</sequence>
<dbReference type="GO" id="GO:0019748">
    <property type="term" value="P:secondary metabolic process"/>
    <property type="evidence" value="ECO:0007669"/>
    <property type="project" value="InterPro"/>
</dbReference>
<dbReference type="AlphaFoldDB" id="A0A401ZM79"/>
<dbReference type="Pfam" id="PF04655">
    <property type="entry name" value="APH_6_hur"/>
    <property type="match status" value="1"/>
</dbReference>
<dbReference type="RefSeq" id="WP_126600164.1">
    <property type="nucleotide sequence ID" value="NZ_BIFQ01000002.1"/>
</dbReference>
<evidence type="ECO:0000313" key="1">
    <source>
        <dbReference type="EMBL" id="GCE07963.1"/>
    </source>
</evidence>
<dbReference type="EMBL" id="BIFQ01000002">
    <property type="protein sequence ID" value="GCE07963.1"/>
    <property type="molecule type" value="Genomic_DNA"/>
</dbReference>
<dbReference type="InterPro" id="IPR011009">
    <property type="entry name" value="Kinase-like_dom_sf"/>
</dbReference>
<organism evidence="1 2">
    <name type="scientific">Dictyobacter aurantiacus</name>
    <dbReference type="NCBI Taxonomy" id="1936993"/>
    <lineage>
        <taxon>Bacteria</taxon>
        <taxon>Bacillati</taxon>
        <taxon>Chloroflexota</taxon>
        <taxon>Ktedonobacteria</taxon>
        <taxon>Ktedonobacterales</taxon>
        <taxon>Dictyobacteraceae</taxon>
        <taxon>Dictyobacter</taxon>
    </lineage>
</organism>
<dbReference type="Proteomes" id="UP000287224">
    <property type="component" value="Unassembled WGS sequence"/>
</dbReference>
<comment type="caution">
    <text evidence="1">The sequence shown here is derived from an EMBL/GenBank/DDBJ whole genome shotgun (WGS) entry which is preliminary data.</text>
</comment>
<proteinExistence type="predicted"/>
<evidence type="ECO:0000313" key="2">
    <source>
        <dbReference type="Proteomes" id="UP000287224"/>
    </source>
</evidence>
<dbReference type="SUPFAM" id="SSF56112">
    <property type="entry name" value="Protein kinase-like (PK-like)"/>
    <property type="match status" value="1"/>
</dbReference>
<name>A0A401ZM79_9CHLR</name>
<accession>A0A401ZM79</accession>
<dbReference type="InterPro" id="IPR006748">
    <property type="entry name" value="NH2Glyco/OHUrea_AB-resist_kin"/>
</dbReference>
<dbReference type="OrthoDB" id="179394at2"/>
<keyword evidence="1" id="KW-0808">Transferase</keyword>
<protein>
    <submittedName>
        <fullName evidence="1">Streptomycin 3''-phosphotransferase</fullName>
    </submittedName>
</protein>
<dbReference type="Gene3D" id="3.90.1200.10">
    <property type="match status" value="1"/>
</dbReference>
<dbReference type="GO" id="GO:0016773">
    <property type="term" value="F:phosphotransferase activity, alcohol group as acceptor"/>
    <property type="evidence" value="ECO:0007669"/>
    <property type="project" value="InterPro"/>
</dbReference>
<gene>
    <name evidence="1" type="primary">str</name>
    <name evidence="1" type="ORF">KDAU_52920</name>
</gene>
<keyword evidence="2" id="KW-1185">Reference proteome</keyword>
<reference evidence="2" key="1">
    <citation type="submission" date="2018-12" db="EMBL/GenBank/DDBJ databases">
        <title>Tengunoibacter tsumagoiensis gen. nov., sp. nov., Dictyobacter kobayashii sp. nov., D. alpinus sp. nov., and D. joshuensis sp. nov. and description of Dictyobacteraceae fam. nov. within the order Ktedonobacterales isolated from Tengu-no-mugimeshi.</title>
        <authorList>
            <person name="Wang C.M."/>
            <person name="Zheng Y."/>
            <person name="Sakai Y."/>
            <person name="Toyoda A."/>
            <person name="Minakuchi Y."/>
            <person name="Abe K."/>
            <person name="Yokota A."/>
            <person name="Yabe S."/>
        </authorList>
    </citation>
    <scope>NUCLEOTIDE SEQUENCE [LARGE SCALE GENOMIC DNA]</scope>
    <source>
        <strain evidence="2">S-27</strain>
    </source>
</reference>